<dbReference type="Gene3D" id="3.40.630.10">
    <property type="entry name" value="Zn peptidases"/>
    <property type="match status" value="1"/>
</dbReference>
<dbReference type="EMBL" id="JACJQY010000029">
    <property type="protein sequence ID" value="MBD2318463.1"/>
    <property type="molecule type" value="Genomic_DNA"/>
</dbReference>
<comment type="caution">
    <text evidence="2">The sequence shown here is derived from an EMBL/GenBank/DDBJ whole genome shotgun (WGS) entry which is preliminary data.</text>
</comment>
<dbReference type="SUPFAM" id="SSF53187">
    <property type="entry name" value="Zn-dependent exopeptidases"/>
    <property type="match status" value="1"/>
</dbReference>
<dbReference type="RefSeq" id="WP_190579480.1">
    <property type="nucleotide sequence ID" value="NZ_CAWPQU010000022.1"/>
</dbReference>
<dbReference type="PANTHER" id="PTHR12147">
    <property type="entry name" value="METALLOPEPTIDASE M28 FAMILY MEMBER"/>
    <property type="match status" value="1"/>
</dbReference>
<proteinExistence type="predicted"/>
<keyword evidence="3" id="KW-1185">Reference proteome</keyword>
<evidence type="ECO:0000313" key="3">
    <source>
        <dbReference type="Proteomes" id="UP000618445"/>
    </source>
</evidence>
<sequence>MMEPLQLRLTQHLERLVIERNPYYASAGHLFAREYIRSHFARFGEVLIHEFEVNGNIHQNLILQIESNSAKKRSPLIIGAHYDTVAGCVGADDNGSGVAVLLEIAEYFSANPVKYPIQLIAFDMEEYGLLGSAAYADKLKHENQKIRLMISLEMLGYCDRTPNSQHYPAGLDKFYPNTGDFIGLIGSIPTIPDLIHLQYHMKSVVSCEWLPAGWRGLAIPDTRRSDHAPFWDAGYKALMVTDTANMRNPHYHKSSDQLETLDLEFLTQVCRGLITGVANLS</sequence>
<gene>
    <name evidence="2" type="ORF">H6G05_16610</name>
</gene>
<feature type="domain" description="Peptidase M28" evidence="1">
    <location>
        <begin position="60"/>
        <end position="170"/>
    </location>
</feature>
<dbReference type="InterPro" id="IPR045175">
    <property type="entry name" value="M28_fam"/>
</dbReference>
<dbReference type="InterPro" id="IPR007484">
    <property type="entry name" value="Peptidase_M28"/>
</dbReference>
<name>A0ABR8CDT7_9CYAN</name>
<feature type="domain" description="Peptidase M28" evidence="1">
    <location>
        <begin position="223"/>
        <end position="269"/>
    </location>
</feature>
<evidence type="ECO:0000313" key="2">
    <source>
        <dbReference type="EMBL" id="MBD2318463.1"/>
    </source>
</evidence>
<dbReference type="Pfam" id="PF04389">
    <property type="entry name" value="Peptidase_M28"/>
    <property type="match status" value="2"/>
</dbReference>
<dbReference type="Proteomes" id="UP000618445">
    <property type="component" value="Unassembled WGS sequence"/>
</dbReference>
<accession>A0ABR8CDT7</accession>
<protein>
    <submittedName>
        <fullName evidence="2">M28 family peptidase</fullName>
    </submittedName>
</protein>
<dbReference type="PANTHER" id="PTHR12147:SF26">
    <property type="entry name" value="PEPTIDASE M28 DOMAIN-CONTAINING PROTEIN"/>
    <property type="match status" value="1"/>
</dbReference>
<organism evidence="2 3">
    <name type="scientific">Phormidium tenue FACHB-1050</name>
    <dbReference type="NCBI Taxonomy" id="2692857"/>
    <lineage>
        <taxon>Bacteria</taxon>
        <taxon>Bacillati</taxon>
        <taxon>Cyanobacteriota</taxon>
        <taxon>Cyanophyceae</taxon>
        <taxon>Oscillatoriophycideae</taxon>
        <taxon>Oscillatoriales</taxon>
        <taxon>Oscillatoriaceae</taxon>
        <taxon>Phormidium</taxon>
    </lineage>
</organism>
<evidence type="ECO:0000259" key="1">
    <source>
        <dbReference type="Pfam" id="PF04389"/>
    </source>
</evidence>
<reference evidence="2 3" key="1">
    <citation type="journal article" date="2020" name="ISME J.">
        <title>Comparative genomics reveals insights into cyanobacterial evolution and habitat adaptation.</title>
        <authorList>
            <person name="Chen M.Y."/>
            <person name="Teng W.K."/>
            <person name="Zhao L."/>
            <person name="Hu C.X."/>
            <person name="Zhou Y.K."/>
            <person name="Han B.P."/>
            <person name="Song L.R."/>
            <person name="Shu W.S."/>
        </authorList>
    </citation>
    <scope>NUCLEOTIDE SEQUENCE [LARGE SCALE GENOMIC DNA]</scope>
    <source>
        <strain evidence="2 3">FACHB-1050</strain>
    </source>
</reference>